<evidence type="ECO:0000313" key="9">
    <source>
        <dbReference type="Proteomes" id="UP000479639"/>
    </source>
</evidence>
<evidence type="ECO:0000256" key="4">
    <source>
        <dbReference type="ARBA" id="ARBA00022801"/>
    </source>
</evidence>
<dbReference type="GO" id="GO:0009318">
    <property type="term" value="C:exodeoxyribonuclease VII complex"/>
    <property type="evidence" value="ECO:0007669"/>
    <property type="project" value="UniProtKB-UniRule"/>
</dbReference>
<dbReference type="Proteomes" id="UP000479639">
    <property type="component" value="Unassembled WGS sequence"/>
</dbReference>
<dbReference type="RefSeq" id="WP_135971480.1">
    <property type="nucleotide sequence ID" value="NZ_CAKODJ010000049.1"/>
</dbReference>
<dbReference type="Pfam" id="PF02609">
    <property type="entry name" value="Exonuc_VII_S"/>
    <property type="match status" value="1"/>
</dbReference>
<evidence type="ECO:0000313" key="8">
    <source>
        <dbReference type="EMBL" id="KAB1650915.1"/>
    </source>
</evidence>
<accession>A0A7C8FPR5</accession>
<comment type="similarity">
    <text evidence="1 6">Belongs to the XseB family.</text>
</comment>
<keyword evidence="2 6" id="KW-0963">Cytoplasm</keyword>
<dbReference type="EC" id="3.1.11.6" evidence="6"/>
<dbReference type="GO" id="GO:0006308">
    <property type="term" value="P:DNA catabolic process"/>
    <property type="evidence" value="ECO:0007669"/>
    <property type="project" value="UniProtKB-UniRule"/>
</dbReference>
<dbReference type="Gene3D" id="1.10.287.1040">
    <property type="entry name" value="Exonuclease VII, small subunit"/>
    <property type="match status" value="1"/>
</dbReference>
<dbReference type="GO" id="GO:0005829">
    <property type="term" value="C:cytosol"/>
    <property type="evidence" value="ECO:0007669"/>
    <property type="project" value="TreeGrafter"/>
</dbReference>
<comment type="function">
    <text evidence="6">Bidirectionally degrades single-stranded DNA into large acid-insoluble oligonucleotides, which are then degraded further into small acid-soluble oligonucleotides.</text>
</comment>
<evidence type="ECO:0000256" key="5">
    <source>
        <dbReference type="ARBA" id="ARBA00022839"/>
    </source>
</evidence>
<dbReference type="HAMAP" id="MF_00337">
    <property type="entry name" value="Exonuc_7_S"/>
    <property type="match status" value="1"/>
</dbReference>
<keyword evidence="9" id="KW-1185">Reference proteome</keyword>
<dbReference type="InterPro" id="IPR037004">
    <property type="entry name" value="Exonuc_VII_ssu_sf"/>
</dbReference>
<keyword evidence="4 6" id="KW-0378">Hydrolase</keyword>
<keyword evidence="5 6" id="KW-0269">Exonuclease</keyword>
<dbReference type="AlphaFoldDB" id="A0A7C8FPR5"/>
<reference evidence="8 9" key="1">
    <citation type="submission" date="2019-09" db="EMBL/GenBank/DDBJ databases">
        <title>Whole genome shotgun sequencing (WGS) of Ellagibacter isourolithinifaciens DSM 104140(T) and Adlercreutzia muris DSM 29508(T).</title>
        <authorList>
            <person name="Stoll D.A."/>
            <person name="Danylec N."/>
            <person name="Huch M."/>
        </authorList>
    </citation>
    <scope>NUCLEOTIDE SEQUENCE [LARGE SCALE GENOMIC DNA]</scope>
    <source>
        <strain evidence="8 9">DSM 29508</strain>
    </source>
</reference>
<dbReference type="InterPro" id="IPR003761">
    <property type="entry name" value="Exonuc_VII_S"/>
</dbReference>
<gene>
    <name evidence="6 8" type="primary">xseB</name>
    <name evidence="8" type="ORF">F8D48_03125</name>
</gene>
<protein>
    <recommendedName>
        <fullName evidence="6">Exodeoxyribonuclease 7 small subunit</fullName>
        <ecNumber evidence="6">3.1.11.6</ecNumber>
    </recommendedName>
    <alternativeName>
        <fullName evidence="6">Exodeoxyribonuclease VII small subunit</fullName>
        <shortName evidence="6">Exonuclease VII small subunit</shortName>
    </alternativeName>
</protein>
<keyword evidence="7" id="KW-0175">Coiled coil</keyword>
<sequence>MTDTEKIAEEGAPRAVGELTFREALAELESIVAVLESNTLELEDSLTAYERGVALLGSLQKRLAGAEQQVEVLMGELVAAPTDEERDTTLS</sequence>
<feature type="coiled-coil region" evidence="7">
    <location>
        <begin position="25"/>
        <end position="76"/>
    </location>
</feature>
<evidence type="ECO:0000256" key="1">
    <source>
        <dbReference type="ARBA" id="ARBA00009998"/>
    </source>
</evidence>
<proteinExistence type="inferred from homology"/>
<comment type="subcellular location">
    <subcellularLocation>
        <location evidence="6">Cytoplasm</location>
    </subcellularLocation>
</comment>
<comment type="catalytic activity">
    <reaction evidence="6">
        <text>Exonucleolytic cleavage in either 5'- to 3'- or 3'- to 5'-direction to yield nucleoside 5'-phosphates.</text>
        <dbReference type="EC" id="3.1.11.6"/>
    </reaction>
</comment>
<evidence type="ECO:0000256" key="7">
    <source>
        <dbReference type="SAM" id="Coils"/>
    </source>
</evidence>
<keyword evidence="3 6" id="KW-0540">Nuclease</keyword>
<dbReference type="PANTHER" id="PTHR34137:SF1">
    <property type="entry name" value="EXODEOXYRIBONUCLEASE 7 SMALL SUBUNIT"/>
    <property type="match status" value="1"/>
</dbReference>
<evidence type="ECO:0000256" key="6">
    <source>
        <dbReference type="HAMAP-Rule" id="MF_00337"/>
    </source>
</evidence>
<dbReference type="EMBL" id="WAJS01000007">
    <property type="protein sequence ID" value="KAB1650915.1"/>
    <property type="molecule type" value="Genomic_DNA"/>
</dbReference>
<dbReference type="NCBIfam" id="TIGR01280">
    <property type="entry name" value="xseB"/>
    <property type="match status" value="1"/>
</dbReference>
<dbReference type="SUPFAM" id="SSF116842">
    <property type="entry name" value="XseB-like"/>
    <property type="match status" value="1"/>
</dbReference>
<dbReference type="GO" id="GO:0008855">
    <property type="term" value="F:exodeoxyribonuclease VII activity"/>
    <property type="evidence" value="ECO:0007669"/>
    <property type="project" value="UniProtKB-UniRule"/>
</dbReference>
<organism evidence="8 9">
    <name type="scientific">Adlercreutzia muris</name>
    <dbReference type="NCBI Taxonomy" id="1796610"/>
    <lineage>
        <taxon>Bacteria</taxon>
        <taxon>Bacillati</taxon>
        <taxon>Actinomycetota</taxon>
        <taxon>Coriobacteriia</taxon>
        <taxon>Eggerthellales</taxon>
        <taxon>Eggerthellaceae</taxon>
        <taxon>Adlercreutzia</taxon>
    </lineage>
</organism>
<comment type="subunit">
    <text evidence="6">Heterooligomer composed of large and small subunits.</text>
</comment>
<dbReference type="PANTHER" id="PTHR34137">
    <property type="entry name" value="EXODEOXYRIBONUCLEASE 7 SMALL SUBUNIT"/>
    <property type="match status" value="1"/>
</dbReference>
<comment type="caution">
    <text evidence="8">The sequence shown here is derived from an EMBL/GenBank/DDBJ whole genome shotgun (WGS) entry which is preliminary data.</text>
</comment>
<name>A0A7C8FPR5_9ACTN</name>
<evidence type="ECO:0000256" key="2">
    <source>
        <dbReference type="ARBA" id="ARBA00022490"/>
    </source>
</evidence>
<evidence type="ECO:0000256" key="3">
    <source>
        <dbReference type="ARBA" id="ARBA00022722"/>
    </source>
</evidence>